<dbReference type="AlphaFoldDB" id="A0A834N120"/>
<protein>
    <submittedName>
        <fullName evidence="2">Uncharacterized protein</fullName>
    </submittedName>
</protein>
<reference evidence="2" key="1">
    <citation type="journal article" date="2020" name="G3 (Bethesda)">
        <title>High-Quality Assemblies for Three Invasive Social Wasps from the &lt;i&gt;Vespula&lt;/i&gt; Genus.</title>
        <authorList>
            <person name="Harrop T.W.R."/>
            <person name="Guhlin J."/>
            <person name="McLaughlin G.M."/>
            <person name="Permina E."/>
            <person name="Stockwell P."/>
            <person name="Gilligan J."/>
            <person name="Le Lec M.F."/>
            <person name="Gruber M.A.M."/>
            <person name="Quinn O."/>
            <person name="Lovegrove M."/>
            <person name="Duncan E.J."/>
            <person name="Remnant E.J."/>
            <person name="Van Eeckhoven J."/>
            <person name="Graham B."/>
            <person name="Knapp R.A."/>
            <person name="Langford K.W."/>
            <person name="Kronenberg Z."/>
            <person name="Press M.O."/>
            <person name="Eacker S.M."/>
            <person name="Wilson-Rankin E.E."/>
            <person name="Purcell J."/>
            <person name="Lester P.J."/>
            <person name="Dearden P.K."/>
        </authorList>
    </citation>
    <scope>NUCLEOTIDE SEQUENCE</scope>
    <source>
        <strain evidence="2">Linc-1</strain>
    </source>
</reference>
<accession>A0A834N120</accession>
<gene>
    <name evidence="2" type="ORF">HZH68_012130</name>
</gene>
<evidence type="ECO:0000256" key="1">
    <source>
        <dbReference type="SAM" id="MobiDB-lite"/>
    </source>
</evidence>
<comment type="caution">
    <text evidence="2">The sequence shown here is derived from an EMBL/GenBank/DDBJ whole genome shotgun (WGS) entry which is preliminary data.</text>
</comment>
<dbReference type="Proteomes" id="UP000617340">
    <property type="component" value="Unassembled WGS sequence"/>
</dbReference>
<feature type="region of interest" description="Disordered" evidence="1">
    <location>
        <begin position="52"/>
        <end position="77"/>
    </location>
</feature>
<name>A0A834N120_VESGE</name>
<evidence type="ECO:0000313" key="3">
    <source>
        <dbReference type="Proteomes" id="UP000617340"/>
    </source>
</evidence>
<sequence length="77" mass="9244">MCSVGEIIFDLIGFIIPWIRVPCRVRRKYDDYKTPLQRRFFFQGFLPPVGPLRTTKPKEMDLDQGWPTREQRIERST</sequence>
<proteinExistence type="predicted"/>
<keyword evidence="3" id="KW-1185">Reference proteome</keyword>
<organism evidence="2 3">
    <name type="scientific">Vespula germanica</name>
    <name type="common">German yellow jacket</name>
    <name type="synonym">Paravespula germanica</name>
    <dbReference type="NCBI Taxonomy" id="30212"/>
    <lineage>
        <taxon>Eukaryota</taxon>
        <taxon>Metazoa</taxon>
        <taxon>Ecdysozoa</taxon>
        <taxon>Arthropoda</taxon>
        <taxon>Hexapoda</taxon>
        <taxon>Insecta</taxon>
        <taxon>Pterygota</taxon>
        <taxon>Neoptera</taxon>
        <taxon>Endopterygota</taxon>
        <taxon>Hymenoptera</taxon>
        <taxon>Apocrita</taxon>
        <taxon>Aculeata</taxon>
        <taxon>Vespoidea</taxon>
        <taxon>Vespidae</taxon>
        <taxon>Vespinae</taxon>
        <taxon>Vespula</taxon>
    </lineage>
</organism>
<evidence type="ECO:0000313" key="2">
    <source>
        <dbReference type="EMBL" id="KAF7390273.1"/>
    </source>
</evidence>
<dbReference type="EMBL" id="JACSDZ010000012">
    <property type="protein sequence ID" value="KAF7390273.1"/>
    <property type="molecule type" value="Genomic_DNA"/>
</dbReference>